<name>A0ABP2C7V4_9FIRM</name>
<dbReference type="Proteomes" id="UP000245702">
    <property type="component" value="Unassembled WGS sequence"/>
</dbReference>
<proteinExistence type="predicted"/>
<keyword evidence="2" id="KW-1185">Reference proteome</keyword>
<evidence type="ECO:0000313" key="1">
    <source>
        <dbReference type="EMBL" id="CVK18475.1"/>
    </source>
</evidence>
<dbReference type="RefSeq" id="WP_233139047.1">
    <property type="nucleotide sequence ID" value="NZ_CP146991.1"/>
</dbReference>
<accession>A0ABP2C7V4</accession>
<evidence type="ECO:0008006" key="3">
    <source>
        <dbReference type="Google" id="ProtNLM"/>
    </source>
</evidence>
<comment type="caution">
    <text evidence="1">The sequence shown here is derived from an EMBL/GenBank/DDBJ whole genome shotgun (WGS) entry which is preliminary data.</text>
</comment>
<sequence>MTTCSLCITEKPDCKQFYGVDVCKECREIHERAQETIRTAAKAKLLKRLSDSHSETEKMIVEIISETAAKAALNHSEQQKRRQFKSRHDKRLRNTKLLLKKYELLKDHCENAIYEKEQRVENEYGYVIDILDSLDDTDATTYIHSIKQSVARTKLILAHIDQMVMHYGIYCERTGKPEDMRRYRILKAVYFPQDDNAKPSREAICKQEDIEERTFFRDMEANYNRLSALIFGIDGLSQKA</sequence>
<protein>
    <recommendedName>
        <fullName evidence="3">DUF4428 domain-containing protein</fullName>
    </recommendedName>
</protein>
<reference evidence="1 2" key="1">
    <citation type="submission" date="2016-01" db="EMBL/GenBank/DDBJ databases">
        <authorList>
            <person name="Brown R."/>
        </authorList>
    </citation>
    <scope>NUCLEOTIDE SEQUENCE [LARGE SCALE GENOMIC DNA]</scope>
    <source>
        <strain evidence="1">Sporomusa sphaeroides DSM 2875</strain>
    </source>
</reference>
<organism evidence="1 2">
    <name type="scientific">Sporomusa sphaeroides DSM 2875</name>
    <dbReference type="NCBI Taxonomy" id="1337886"/>
    <lineage>
        <taxon>Bacteria</taxon>
        <taxon>Bacillati</taxon>
        <taxon>Bacillota</taxon>
        <taxon>Negativicutes</taxon>
        <taxon>Selenomonadales</taxon>
        <taxon>Sporomusaceae</taxon>
        <taxon>Sporomusa</taxon>
    </lineage>
</organism>
<evidence type="ECO:0000313" key="2">
    <source>
        <dbReference type="Proteomes" id="UP000245702"/>
    </source>
</evidence>
<gene>
    <name evidence="1" type="ORF">SSPH_01113</name>
</gene>
<dbReference type="EMBL" id="FCOW01000004">
    <property type="protein sequence ID" value="CVK18475.1"/>
    <property type="molecule type" value="Genomic_DNA"/>
</dbReference>